<dbReference type="RefSeq" id="WP_183395125.1">
    <property type="nucleotide sequence ID" value="NZ_JACIDR010000002.1"/>
</dbReference>
<name>A0A7W6D358_9HYPH</name>
<feature type="signal peptide" evidence="1">
    <location>
        <begin position="1"/>
        <end position="26"/>
    </location>
</feature>
<dbReference type="AlphaFoldDB" id="A0A7W6D358"/>
<evidence type="ECO:0000256" key="1">
    <source>
        <dbReference type="SAM" id="SignalP"/>
    </source>
</evidence>
<dbReference type="InterPro" id="IPR019027">
    <property type="entry name" value="Pilus_biogenesis_CpaD-related"/>
</dbReference>
<comment type="caution">
    <text evidence="2">The sequence shown here is derived from an EMBL/GenBank/DDBJ whole genome shotgun (WGS) entry which is preliminary data.</text>
</comment>
<dbReference type="Proteomes" id="UP000528964">
    <property type="component" value="Unassembled WGS sequence"/>
</dbReference>
<dbReference type="Pfam" id="PF09476">
    <property type="entry name" value="Pilus_CpaD"/>
    <property type="match status" value="1"/>
</dbReference>
<accession>A0A7W6D358</accession>
<dbReference type="EMBL" id="JACIDR010000002">
    <property type="protein sequence ID" value="MBB3973287.1"/>
    <property type="molecule type" value="Genomic_DNA"/>
</dbReference>
<dbReference type="InterPro" id="IPR013361">
    <property type="entry name" value="Pilus_CpaD"/>
</dbReference>
<dbReference type="NCBIfam" id="TIGR02522">
    <property type="entry name" value="pilus_cpaD"/>
    <property type="match status" value="1"/>
</dbReference>
<gene>
    <name evidence="2" type="ORF">GGR24_001944</name>
</gene>
<keyword evidence="1" id="KW-0732">Signal</keyword>
<keyword evidence="3" id="KW-1185">Reference proteome</keyword>
<proteinExistence type="predicted"/>
<feature type="chain" id="PRO_5031184150" evidence="1">
    <location>
        <begin position="27"/>
        <end position="245"/>
    </location>
</feature>
<reference evidence="2 3" key="1">
    <citation type="submission" date="2020-08" db="EMBL/GenBank/DDBJ databases">
        <title>Genomic Encyclopedia of Type Strains, Phase IV (KMG-IV): sequencing the most valuable type-strain genomes for metagenomic binning, comparative biology and taxonomic classification.</title>
        <authorList>
            <person name="Goeker M."/>
        </authorList>
    </citation>
    <scope>NUCLEOTIDE SEQUENCE [LARGE SCALE GENOMIC DNA]</scope>
    <source>
        <strain evidence="2 3">DSM 25481</strain>
    </source>
</reference>
<evidence type="ECO:0000313" key="3">
    <source>
        <dbReference type="Proteomes" id="UP000528964"/>
    </source>
</evidence>
<dbReference type="PROSITE" id="PS51257">
    <property type="entry name" value="PROKAR_LIPOPROTEIN"/>
    <property type="match status" value="1"/>
</dbReference>
<protein>
    <submittedName>
        <fullName evidence="2">Pilus assembly protein CpaD</fullName>
    </submittedName>
</protein>
<evidence type="ECO:0000313" key="2">
    <source>
        <dbReference type="EMBL" id="MBB3973287.1"/>
    </source>
</evidence>
<sequence>MTSLRHSPFRAALAAGAVAASALTLAGCHGDRIVADSYPQTYAQRHPIVLAEGAARLDLPVGGGRRGLTDRQRDDIRAFAADWRKNGRGPVGMLVPAGGASAGAADYALPAIRTTLAAAGVPATSIVSQRYPADGAGVAPVKLGFVKLKAKVPHPCGLWPEDLGYGGGDLYGETQNREYWNFGCAAQQNLAAQVADPEDLARPRTETPVYAARRQTVMEKYRAGTDTTTDYRQSDVQVSTIGGGN</sequence>
<organism evidence="2 3">
    <name type="scientific">Hansschlegelia beijingensis</name>
    <dbReference type="NCBI Taxonomy" id="1133344"/>
    <lineage>
        <taxon>Bacteria</taxon>
        <taxon>Pseudomonadati</taxon>
        <taxon>Pseudomonadota</taxon>
        <taxon>Alphaproteobacteria</taxon>
        <taxon>Hyphomicrobiales</taxon>
        <taxon>Methylopilaceae</taxon>
        <taxon>Hansschlegelia</taxon>
    </lineage>
</organism>